<accession>A0AAV3PP00</accession>
<keyword evidence="7" id="KW-1185">Reference proteome</keyword>
<dbReference type="PANTHER" id="PTHR33076">
    <property type="entry name" value="NON-SPECIFIC LIPID-TRANSFER PROTEIN 2-RELATED"/>
    <property type="match status" value="1"/>
</dbReference>
<keyword evidence="4" id="KW-0732">Signal</keyword>
<keyword evidence="2" id="KW-0813">Transport</keyword>
<name>A0AAV3PP00_LITER</name>
<sequence length="112" mass="12447">MKYIITLMILFSSMVTLSMAKITYEEIIPQLNPCKPYVIETASEPSSVCCAVLKGLDEVASGSKEDRKDICEILKTAANKLPIKIDKANFRLPSICGLHTLTHIDRNMNCNV</sequence>
<evidence type="ECO:0000313" key="7">
    <source>
        <dbReference type="Proteomes" id="UP001454036"/>
    </source>
</evidence>
<dbReference type="AlphaFoldDB" id="A0AAV3PP00"/>
<dbReference type="InterPro" id="IPR036312">
    <property type="entry name" value="Bifun_inhib/LTP/seed_sf"/>
</dbReference>
<comment type="caution">
    <text evidence="6">The sequence shown here is derived from an EMBL/GenBank/DDBJ whole genome shotgun (WGS) entry which is preliminary data.</text>
</comment>
<organism evidence="6 7">
    <name type="scientific">Lithospermum erythrorhizon</name>
    <name type="common">Purple gromwell</name>
    <name type="synonym">Lithospermum officinale var. erythrorhizon</name>
    <dbReference type="NCBI Taxonomy" id="34254"/>
    <lineage>
        <taxon>Eukaryota</taxon>
        <taxon>Viridiplantae</taxon>
        <taxon>Streptophyta</taxon>
        <taxon>Embryophyta</taxon>
        <taxon>Tracheophyta</taxon>
        <taxon>Spermatophyta</taxon>
        <taxon>Magnoliopsida</taxon>
        <taxon>eudicotyledons</taxon>
        <taxon>Gunneridae</taxon>
        <taxon>Pentapetalae</taxon>
        <taxon>asterids</taxon>
        <taxon>lamiids</taxon>
        <taxon>Boraginales</taxon>
        <taxon>Boraginaceae</taxon>
        <taxon>Boraginoideae</taxon>
        <taxon>Lithospermeae</taxon>
        <taxon>Lithospermum</taxon>
    </lineage>
</organism>
<evidence type="ECO:0000256" key="3">
    <source>
        <dbReference type="ARBA" id="ARBA00023121"/>
    </source>
</evidence>
<evidence type="ECO:0000259" key="5">
    <source>
        <dbReference type="Pfam" id="PF00234"/>
    </source>
</evidence>
<dbReference type="InterPro" id="IPR000528">
    <property type="entry name" value="Plant_nsLTP"/>
</dbReference>
<protein>
    <recommendedName>
        <fullName evidence="5">Bifunctional inhibitor/plant lipid transfer protein/seed storage helical domain-containing protein</fullName>
    </recommendedName>
</protein>
<keyword evidence="3" id="KW-0446">Lipid-binding</keyword>
<dbReference type="Proteomes" id="UP001454036">
    <property type="component" value="Unassembled WGS sequence"/>
</dbReference>
<feature type="chain" id="PRO_5043528432" description="Bifunctional inhibitor/plant lipid transfer protein/seed storage helical domain-containing protein" evidence="4">
    <location>
        <begin position="21"/>
        <end position="112"/>
    </location>
</feature>
<evidence type="ECO:0000256" key="2">
    <source>
        <dbReference type="ARBA" id="ARBA00022448"/>
    </source>
</evidence>
<dbReference type="Gene3D" id="1.10.110.10">
    <property type="entry name" value="Plant lipid-transfer and hydrophobic proteins"/>
    <property type="match status" value="1"/>
</dbReference>
<gene>
    <name evidence="6" type="ORF">LIER_11357</name>
</gene>
<evidence type="ECO:0000313" key="6">
    <source>
        <dbReference type="EMBL" id="GAA0153023.1"/>
    </source>
</evidence>
<feature type="domain" description="Bifunctional inhibitor/plant lipid transfer protein/seed storage helical" evidence="5">
    <location>
        <begin position="28"/>
        <end position="110"/>
    </location>
</feature>
<evidence type="ECO:0000256" key="1">
    <source>
        <dbReference type="ARBA" id="ARBA00009748"/>
    </source>
</evidence>
<dbReference type="EMBL" id="BAABME010002101">
    <property type="protein sequence ID" value="GAA0153023.1"/>
    <property type="molecule type" value="Genomic_DNA"/>
</dbReference>
<dbReference type="GO" id="GO:0006869">
    <property type="term" value="P:lipid transport"/>
    <property type="evidence" value="ECO:0007669"/>
    <property type="project" value="InterPro"/>
</dbReference>
<dbReference type="SUPFAM" id="SSF47699">
    <property type="entry name" value="Bifunctional inhibitor/lipid-transfer protein/seed storage 2S albumin"/>
    <property type="match status" value="1"/>
</dbReference>
<reference evidence="6 7" key="1">
    <citation type="submission" date="2024-01" db="EMBL/GenBank/DDBJ databases">
        <title>The complete chloroplast genome sequence of Lithospermum erythrorhizon: insights into the phylogenetic relationship among Boraginaceae species and the maternal lineages of purple gromwells.</title>
        <authorList>
            <person name="Okada T."/>
            <person name="Watanabe K."/>
        </authorList>
    </citation>
    <scope>NUCLEOTIDE SEQUENCE [LARGE SCALE GENOMIC DNA]</scope>
</reference>
<dbReference type="InterPro" id="IPR016140">
    <property type="entry name" value="Bifunc_inhib/LTP/seed_store"/>
</dbReference>
<evidence type="ECO:0000256" key="4">
    <source>
        <dbReference type="SAM" id="SignalP"/>
    </source>
</evidence>
<proteinExistence type="inferred from homology"/>
<feature type="signal peptide" evidence="4">
    <location>
        <begin position="1"/>
        <end position="20"/>
    </location>
</feature>
<dbReference type="Pfam" id="PF00234">
    <property type="entry name" value="Tryp_alpha_amyl"/>
    <property type="match status" value="1"/>
</dbReference>
<dbReference type="GO" id="GO:0008289">
    <property type="term" value="F:lipid binding"/>
    <property type="evidence" value="ECO:0007669"/>
    <property type="project" value="UniProtKB-KW"/>
</dbReference>
<comment type="similarity">
    <text evidence="1">Belongs to the plant LTP family.</text>
</comment>